<dbReference type="STRING" id="326442.PSHAa1597"/>
<dbReference type="PATRIC" id="fig|326442.8.peg.1545"/>
<reference evidence="1 2" key="1">
    <citation type="journal article" date="2005" name="Genome Res.">
        <title>Coping with cold: the genome of the versatile marine Antarctica bacterium Pseudoalteromonas haloplanktis TAC125.</title>
        <authorList>
            <person name="Medigue C."/>
            <person name="Krin E."/>
            <person name="Pascal G."/>
            <person name="Barbe V."/>
            <person name="Bernsel A."/>
            <person name="Bertin P."/>
            <person name="Cheung F."/>
            <person name="Cruveiller S."/>
            <person name="Damico S."/>
            <person name="Duilio A."/>
            <person name="Fang G."/>
            <person name="Feller G."/>
            <person name="Mangenot S."/>
            <person name="Marino G."/>
            <person name="Nilsson J."/>
            <person name="Parilli E."/>
            <person name="Rocha E."/>
            <person name="Rouy Z."/>
            <person name="Sekowska A."/>
            <person name="Tutino M.L."/>
            <person name="Vallenet D."/>
            <person name="von Heijne G."/>
            <person name="Danchin A."/>
        </authorList>
    </citation>
    <scope>NUCLEOTIDE SEQUENCE [LARGE SCALE GENOMIC DNA]</scope>
    <source>
        <strain evidence="2">TAC 125</strain>
    </source>
</reference>
<keyword evidence="2" id="KW-1185">Reference proteome</keyword>
<dbReference type="EMBL" id="CR954246">
    <property type="protein sequence ID" value="CAI86670.1"/>
    <property type="molecule type" value="Genomic_DNA"/>
</dbReference>
<protein>
    <submittedName>
        <fullName evidence="1">Orphan protein</fullName>
    </submittedName>
</protein>
<dbReference type="KEGG" id="pha:PSHAa1597"/>
<organism evidence="1 2">
    <name type="scientific">Pseudoalteromonas translucida (strain TAC 125)</name>
    <dbReference type="NCBI Taxonomy" id="326442"/>
    <lineage>
        <taxon>Bacteria</taxon>
        <taxon>Pseudomonadati</taxon>
        <taxon>Pseudomonadota</taxon>
        <taxon>Gammaproteobacteria</taxon>
        <taxon>Alteromonadales</taxon>
        <taxon>Pseudoalteromonadaceae</taxon>
        <taxon>Pseudoalteromonas</taxon>
    </lineage>
</organism>
<proteinExistence type="predicted"/>
<gene>
    <name evidence="1" type="ordered locus">PSHAa1597</name>
</gene>
<evidence type="ECO:0000313" key="2">
    <source>
        <dbReference type="Proteomes" id="UP000006843"/>
    </source>
</evidence>
<sequence length="236" mass="27068">MSRELSADLEQLVSFIKNYNLESLAEDKAILPIISKIHKKYFSLLALLVELNSEDIKNNGFNNNDDCKNYLFESLSDLGNSFFLTFNGGYKASRLMLRSSIETFVKGISVEQLPNITSEKRVFKIFEEASKISLFSNEPLKSCFDDIKKQYSDLCEDTHTARKSNMQHISALNYFPTQDIASARKVSDIFVSLTQSYIFIISMKFNQEFHQIHHANKSNIIKSIKRSNRPVVLNVL</sequence>
<dbReference type="HOGENOM" id="CLU_099020_0_0_6"/>
<accession>Q3IGR3</accession>
<dbReference type="AlphaFoldDB" id="Q3IGR3"/>
<dbReference type="eggNOG" id="ENOG502ZRZI">
    <property type="taxonomic scope" value="Bacteria"/>
</dbReference>
<evidence type="ECO:0000313" key="1">
    <source>
        <dbReference type="EMBL" id="CAI86670.1"/>
    </source>
</evidence>
<name>Q3IGR3_PSET1</name>
<dbReference type="BioCyc" id="PHAL326442:PSHA_RS07830-MONOMER"/>
<dbReference type="Proteomes" id="UP000006843">
    <property type="component" value="Chromosome I"/>
</dbReference>